<evidence type="ECO:0000313" key="2">
    <source>
        <dbReference type="Proteomes" id="UP000299102"/>
    </source>
</evidence>
<dbReference type="AlphaFoldDB" id="A0A4C1X3L7"/>
<accession>A0A4C1X3L7</accession>
<sequence>MEKWRFEFKVKPAEDPKSNIICITSITDVDKQTLLIPDKFQPVHFHETVMKTQAYQKVKATLQRRHEKRFVWIPISAEIKDLYMDQDGNMQYKGYLLEEFIPETKQLTSSSGISEEALSKILENFTEMKKDMSKPQNIKNLSEKFVIEKFNSETSCVSQWMVIFEAKCIRGGIDSDVNKIEILRLFLQDSCKDWYSSMLVKHTIDSKWATWKQNFCETYADKGWSPVRYAILYKYRQGTLLEYALKKERLLLENYRPQSFRWTRLLNLVSELNTSGELEKEVLMLAVHHFHLLLKLLKLIFANAKETVERCVDAESRKCSVVCFHCSERLAAT</sequence>
<dbReference type="EMBL" id="BGZK01000732">
    <property type="protein sequence ID" value="GBP58318.1"/>
    <property type="molecule type" value="Genomic_DNA"/>
</dbReference>
<evidence type="ECO:0000313" key="1">
    <source>
        <dbReference type="EMBL" id="GBP58318.1"/>
    </source>
</evidence>
<gene>
    <name evidence="1" type="ORF">EVAR_11598_1</name>
</gene>
<dbReference type="Proteomes" id="UP000299102">
    <property type="component" value="Unassembled WGS sequence"/>
</dbReference>
<protein>
    <submittedName>
        <fullName evidence="1">Uncharacterized protein</fullName>
    </submittedName>
</protein>
<keyword evidence="2" id="KW-1185">Reference proteome</keyword>
<name>A0A4C1X3L7_EUMVA</name>
<dbReference type="OrthoDB" id="7412149at2759"/>
<proteinExistence type="predicted"/>
<reference evidence="1 2" key="1">
    <citation type="journal article" date="2019" name="Commun. Biol.">
        <title>The bagworm genome reveals a unique fibroin gene that provides high tensile strength.</title>
        <authorList>
            <person name="Kono N."/>
            <person name="Nakamura H."/>
            <person name="Ohtoshi R."/>
            <person name="Tomita M."/>
            <person name="Numata K."/>
            <person name="Arakawa K."/>
        </authorList>
    </citation>
    <scope>NUCLEOTIDE SEQUENCE [LARGE SCALE GENOMIC DNA]</scope>
</reference>
<comment type="caution">
    <text evidence="1">The sequence shown here is derived from an EMBL/GenBank/DDBJ whole genome shotgun (WGS) entry which is preliminary data.</text>
</comment>
<organism evidence="1 2">
    <name type="scientific">Eumeta variegata</name>
    <name type="common">Bagworm moth</name>
    <name type="synonym">Eumeta japonica</name>
    <dbReference type="NCBI Taxonomy" id="151549"/>
    <lineage>
        <taxon>Eukaryota</taxon>
        <taxon>Metazoa</taxon>
        <taxon>Ecdysozoa</taxon>
        <taxon>Arthropoda</taxon>
        <taxon>Hexapoda</taxon>
        <taxon>Insecta</taxon>
        <taxon>Pterygota</taxon>
        <taxon>Neoptera</taxon>
        <taxon>Endopterygota</taxon>
        <taxon>Lepidoptera</taxon>
        <taxon>Glossata</taxon>
        <taxon>Ditrysia</taxon>
        <taxon>Tineoidea</taxon>
        <taxon>Psychidae</taxon>
        <taxon>Oiketicinae</taxon>
        <taxon>Eumeta</taxon>
    </lineage>
</organism>